<evidence type="ECO:0000313" key="3">
    <source>
        <dbReference type="EMBL" id="GGD04099.1"/>
    </source>
</evidence>
<dbReference type="AlphaFoldDB" id="A0A916XSJ7"/>
<proteinExistence type="predicted"/>
<keyword evidence="1" id="KW-0472">Membrane</keyword>
<dbReference type="Pfam" id="PF00211">
    <property type="entry name" value="Guanylate_cyc"/>
    <property type="match status" value="1"/>
</dbReference>
<feature type="transmembrane region" description="Helical" evidence="1">
    <location>
        <begin position="52"/>
        <end position="72"/>
    </location>
</feature>
<feature type="transmembrane region" description="Helical" evidence="1">
    <location>
        <begin position="84"/>
        <end position="105"/>
    </location>
</feature>
<dbReference type="Gene3D" id="3.30.70.1230">
    <property type="entry name" value="Nucleotide cyclase"/>
    <property type="match status" value="1"/>
</dbReference>
<dbReference type="GO" id="GO:0004016">
    <property type="term" value="F:adenylate cyclase activity"/>
    <property type="evidence" value="ECO:0007669"/>
    <property type="project" value="UniProtKB-ARBA"/>
</dbReference>
<feature type="transmembrane region" description="Helical" evidence="1">
    <location>
        <begin position="166"/>
        <end position="188"/>
    </location>
</feature>
<dbReference type="InterPro" id="IPR029787">
    <property type="entry name" value="Nucleotide_cyclase"/>
</dbReference>
<feature type="domain" description="Guanylate cyclase" evidence="2">
    <location>
        <begin position="281"/>
        <end position="413"/>
    </location>
</feature>
<evidence type="ECO:0000256" key="1">
    <source>
        <dbReference type="SAM" id="Phobius"/>
    </source>
</evidence>
<feature type="transmembrane region" description="Helical" evidence="1">
    <location>
        <begin position="217"/>
        <end position="234"/>
    </location>
</feature>
<dbReference type="SMART" id="SM00044">
    <property type="entry name" value="CYCc"/>
    <property type="match status" value="1"/>
</dbReference>
<dbReference type="InterPro" id="IPR001054">
    <property type="entry name" value="A/G_cyclase"/>
</dbReference>
<keyword evidence="4" id="KW-1185">Reference proteome</keyword>
<gene>
    <name evidence="3" type="ORF">GCM10011335_03630</name>
</gene>
<dbReference type="GO" id="GO:0009190">
    <property type="term" value="P:cyclic nucleotide biosynthetic process"/>
    <property type="evidence" value="ECO:0007669"/>
    <property type="project" value="InterPro"/>
</dbReference>
<feature type="transmembrane region" description="Helical" evidence="1">
    <location>
        <begin position="111"/>
        <end position="129"/>
    </location>
</feature>
<dbReference type="Proteomes" id="UP000613160">
    <property type="component" value="Unassembled WGS sequence"/>
</dbReference>
<evidence type="ECO:0000313" key="4">
    <source>
        <dbReference type="Proteomes" id="UP000613160"/>
    </source>
</evidence>
<accession>A0A916XSJ7</accession>
<comment type="caution">
    <text evidence="3">The sequence shown here is derived from an EMBL/GenBank/DDBJ whole genome shotgun (WGS) entry which is preliminary data.</text>
</comment>
<keyword evidence="1" id="KW-1133">Transmembrane helix</keyword>
<organism evidence="3 4">
    <name type="scientific">Aureimonas glaciei</name>
    <dbReference type="NCBI Taxonomy" id="1776957"/>
    <lineage>
        <taxon>Bacteria</taxon>
        <taxon>Pseudomonadati</taxon>
        <taxon>Pseudomonadota</taxon>
        <taxon>Alphaproteobacteria</taxon>
        <taxon>Hyphomicrobiales</taxon>
        <taxon>Aurantimonadaceae</taxon>
        <taxon>Aureimonas</taxon>
    </lineage>
</organism>
<dbReference type="GO" id="GO:0035556">
    <property type="term" value="P:intracellular signal transduction"/>
    <property type="evidence" value="ECO:0007669"/>
    <property type="project" value="InterPro"/>
</dbReference>
<keyword evidence="1" id="KW-0812">Transmembrane</keyword>
<feature type="transmembrane region" description="Helical" evidence="1">
    <location>
        <begin position="141"/>
        <end position="160"/>
    </location>
</feature>
<dbReference type="RefSeq" id="WP_188848840.1">
    <property type="nucleotide sequence ID" value="NZ_BMJJ01000001.1"/>
</dbReference>
<dbReference type="PROSITE" id="PS50125">
    <property type="entry name" value="GUANYLATE_CYCLASE_2"/>
    <property type="match status" value="1"/>
</dbReference>
<dbReference type="SUPFAM" id="SSF55073">
    <property type="entry name" value="Nucleotide cyclase"/>
    <property type="match status" value="1"/>
</dbReference>
<dbReference type="PANTHER" id="PTHR43081">
    <property type="entry name" value="ADENYLATE CYCLASE, TERMINAL-DIFFERENTIATION SPECIFIC-RELATED"/>
    <property type="match status" value="1"/>
</dbReference>
<name>A0A916XSJ7_9HYPH</name>
<dbReference type="PANTHER" id="PTHR43081:SF1">
    <property type="entry name" value="ADENYLATE CYCLASE, TERMINAL-DIFFERENTIATION SPECIFIC"/>
    <property type="match status" value="1"/>
</dbReference>
<reference evidence="3" key="2">
    <citation type="submission" date="2020-09" db="EMBL/GenBank/DDBJ databases">
        <authorList>
            <person name="Sun Q."/>
            <person name="Zhou Y."/>
        </authorList>
    </citation>
    <scope>NUCLEOTIDE SEQUENCE</scope>
    <source>
        <strain evidence="3">CGMCC 1.15493</strain>
    </source>
</reference>
<dbReference type="EMBL" id="BMJJ01000001">
    <property type="protein sequence ID" value="GGD04099.1"/>
    <property type="molecule type" value="Genomic_DNA"/>
</dbReference>
<sequence>MALTTDEEDGGRVTGWIRPSEILAQLRGADLAKALSPSIRAQVVRRDDVGEVLVKIIQIFIVSFVALLYVLAPRPTDIGMLSSPTPYFLSAYLILTFAGLLWALHPPVPAFAIYASIALDFILLYALIWSFHKQYGQPPSFVLKSPTLLYVFLFIAIRTLRFEVRFVVAAGAMAAIGWMAILAWVILFDPEHAIITRNYVTYLTSNTVLLGAEIDKILLITMVTGVLALSLTLAKRLLISSISETQAAGNLSRFFDPAVASDIRDQDGDTAPGDGELRNATILFVDLRNFTTIAASRPPAAVIGALASVQAALVPIIHRHGGTIDKFMGDGIMVTFGAVRPAETHAADALRCAVAVLDGFAAFAGQREDSWFASGGLGVAAVAGPVIAGLVGVEGRLEFTVIGSAVNLCAKLEKHNKMIGSQGITTASTLALAQEQGFAPEPGLEGRVADIPGIAAAVEIVVLRRAAAPGGAGQPG</sequence>
<dbReference type="CDD" id="cd07302">
    <property type="entry name" value="CHD"/>
    <property type="match status" value="1"/>
</dbReference>
<reference evidence="3" key="1">
    <citation type="journal article" date="2014" name="Int. J. Syst. Evol. Microbiol.">
        <title>Complete genome sequence of Corynebacterium casei LMG S-19264T (=DSM 44701T), isolated from a smear-ripened cheese.</title>
        <authorList>
            <consortium name="US DOE Joint Genome Institute (JGI-PGF)"/>
            <person name="Walter F."/>
            <person name="Albersmeier A."/>
            <person name="Kalinowski J."/>
            <person name="Ruckert C."/>
        </authorList>
    </citation>
    <scope>NUCLEOTIDE SEQUENCE</scope>
    <source>
        <strain evidence="3">CGMCC 1.15493</strain>
    </source>
</reference>
<evidence type="ECO:0000259" key="2">
    <source>
        <dbReference type="PROSITE" id="PS50125"/>
    </source>
</evidence>
<protein>
    <submittedName>
        <fullName evidence="3">Adenylate cyclase</fullName>
    </submittedName>
</protein>
<dbReference type="InterPro" id="IPR050697">
    <property type="entry name" value="Adenylyl/Guanylyl_Cyclase_3/4"/>
</dbReference>